<dbReference type="STRING" id="1601833.SAMN05518684_12143"/>
<name>A0A1H9WY30_9BACI</name>
<dbReference type="Pfam" id="PF01869">
    <property type="entry name" value="BcrAD_BadFG"/>
    <property type="match status" value="1"/>
</dbReference>
<dbReference type="SUPFAM" id="SSF53067">
    <property type="entry name" value="Actin-like ATPase domain"/>
    <property type="match status" value="2"/>
</dbReference>
<dbReference type="EMBL" id="FOGT01000021">
    <property type="protein sequence ID" value="SES38822.1"/>
    <property type="molecule type" value="Genomic_DNA"/>
</dbReference>
<evidence type="ECO:0000259" key="1">
    <source>
        <dbReference type="Pfam" id="PF01869"/>
    </source>
</evidence>
<dbReference type="Gene3D" id="3.30.420.40">
    <property type="match status" value="2"/>
</dbReference>
<evidence type="ECO:0000313" key="2">
    <source>
        <dbReference type="EMBL" id="SES38822.1"/>
    </source>
</evidence>
<accession>A0A1H9WY30</accession>
<dbReference type="CDD" id="cd24007">
    <property type="entry name" value="ASKHA_NBD_eukNAGK-like"/>
    <property type="match status" value="1"/>
</dbReference>
<dbReference type="InterPro" id="IPR052519">
    <property type="entry name" value="Euk-type_GlcNAc_Kinase"/>
</dbReference>
<organism evidence="2 3">
    <name type="scientific">Salipaludibacillus aurantiacus</name>
    <dbReference type="NCBI Taxonomy" id="1601833"/>
    <lineage>
        <taxon>Bacteria</taxon>
        <taxon>Bacillati</taxon>
        <taxon>Bacillota</taxon>
        <taxon>Bacilli</taxon>
        <taxon>Bacillales</taxon>
        <taxon>Bacillaceae</taxon>
    </lineage>
</organism>
<dbReference type="InterPro" id="IPR002731">
    <property type="entry name" value="ATPase_BadF"/>
</dbReference>
<dbReference type="OrthoDB" id="9772633at2"/>
<dbReference type="Proteomes" id="UP000198571">
    <property type="component" value="Unassembled WGS sequence"/>
</dbReference>
<dbReference type="InterPro" id="IPR043129">
    <property type="entry name" value="ATPase_NBD"/>
</dbReference>
<dbReference type="AlphaFoldDB" id="A0A1H9WY30"/>
<reference evidence="3" key="1">
    <citation type="submission" date="2016-10" db="EMBL/GenBank/DDBJ databases">
        <authorList>
            <person name="Varghese N."/>
            <person name="Submissions S."/>
        </authorList>
    </citation>
    <scope>NUCLEOTIDE SEQUENCE [LARGE SCALE GENOMIC DNA]</scope>
    <source>
        <strain evidence="3">S9</strain>
    </source>
</reference>
<gene>
    <name evidence="2" type="ORF">SAMN05518684_12143</name>
</gene>
<keyword evidence="3" id="KW-1185">Reference proteome</keyword>
<dbReference type="RefSeq" id="WP_093055477.1">
    <property type="nucleotide sequence ID" value="NZ_FOGT01000021.1"/>
</dbReference>
<protein>
    <submittedName>
        <fullName evidence="2">BadF-type ATPase</fullName>
    </submittedName>
</protein>
<evidence type="ECO:0000313" key="3">
    <source>
        <dbReference type="Proteomes" id="UP000198571"/>
    </source>
</evidence>
<sequence>MAYVIGIDGGGTKTSCLFKHVNAFSSHGETENSESMMVIGEATNPYVVGFTEMKKRLQGLIAHGMASYSVKPDDIRAVSCGLAGVGRTEDEQEVETLFQQIFSELNFSENSAFSIHSDSYIALRGALPPEVNEGILVISGTGSSAIGTDSAGDVFRSGGWGHILGDEGSGHQIGMHALKSIVKAYDARGEDTLLSHAILDYLDFAHPKELIRYIYRTKPEKKEIARLARHVMEAADQGDDVARDILYEAADELTLHVESLHKKCPAFHDRTPVMTTGSIFTHSKDLTNKFKRNIESKQLGIYESAYRSPAYGAALLARENVN</sequence>
<feature type="domain" description="ATPase BadF/BadG/BcrA/BcrD type" evidence="1">
    <location>
        <begin position="5"/>
        <end position="317"/>
    </location>
</feature>
<proteinExistence type="predicted"/>
<dbReference type="PANTHER" id="PTHR43190:SF3">
    <property type="entry name" value="N-ACETYL-D-GLUCOSAMINE KINASE"/>
    <property type="match status" value="1"/>
</dbReference>
<dbReference type="PANTHER" id="PTHR43190">
    <property type="entry name" value="N-ACETYL-D-GLUCOSAMINE KINASE"/>
    <property type="match status" value="1"/>
</dbReference>